<evidence type="ECO:0000313" key="2">
    <source>
        <dbReference type="EMBL" id="GFH54075.1"/>
    </source>
</evidence>
<sequence>MNFNSPSTRKCSFSIGSTSTKTPSNTTNDNNAEDNVNATGVRVASSSDAFSSDLNLQHKMQSQISVTELDRLQRKKREERERLYSNLQSLSFVQGLMANDIQSFPSMGDLENDENDVSLGWDIDDGDRAPIDEEVSWLNRGLRLAPSDSRSETGPVPRLRIRPNSHVFQKKEEPVIILPRDEDAVGEMVNLIPSPHSNKFVLQFPDAPTQELMLNTSIEERHEMDTDFEEEEAHEELDAYKVHSSLDASGMAEAARSYLLKPIRSDASLHATGDESDSSSSSTCPSPLKRRISRKKKINLQPKKRRSNSTAEMIGDLSPGSTSSSCLDENETHEEVEHELPNPQDFRQTYQTPNTSKNCNSILLKSRRCRKLSLTKAPYDDEHGDSVMELDPELKSSKKDSFDIDDLSCGAYLTRHHSRCLSVSFADDDTVTRQRSPSTCSIQDQIEMAKEAAARFGKKCTSQGNVTPSRLSHSLSESVGDMPSNLKSIGNYPSIPQLGMTRHSSVGSTTVDIPFTSPSNLSESNFRTPNPDSIDENVWLDSSKESDCRSLEKLSSSSTERKGLFIPKLFGDPGEDGEMLI</sequence>
<protein>
    <submittedName>
        <fullName evidence="2">Uncharacterized protein</fullName>
    </submittedName>
</protein>
<name>A0AAD3CZV8_9STRA</name>
<feature type="region of interest" description="Disordered" evidence="1">
    <location>
        <begin position="270"/>
        <end position="353"/>
    </location>
</feature>
<organism evidence="2 3">
    <name type="scientific">Chaetoceros tenuissimus</name>
    <dbReference type="NCBI Taxonomy" id="426638"/>
    <lineage>
        <taxon>Eukaryota</taxon>
        <taxon>Sar</taxon>
        <taxon>Stramenopiles</taxon>
        <taxon>Ochrophyta</taxon>
        <taxon>Bacillariophyta</taxon>
        <taxon>Coscinodiscophyceae</taxon>
        <taxon>Chaetocerotophycidae</taxon>
        <taxon>Chaetocerotales</taxon>
        <taxon>Chaetocerotaceae</taxon>
        <taxon>Chaetoceros</taxon>
    </lineage>
</organism>
<dbReference type="Proteomes" id="UP001054902">
    <property type="component" value="Unassembled WGS sequence"/>
</dbReference>
<evidence type="ECO:0000256" key="1">
    <source>
        <dbReference type="SAM" id="MobiDB-lite"/>
    </source>
</evidence>
<feature type="compositionally biased region" description="Basic residues" evidence="1">
    <location>
        <begin position="288"/>
        <end position="307"/>
    </location>
</feature>
<gene>
    <name evidence="2" type="ORF">CTEN210_10551</name>
</gene>
<feature type="region of interest" description="Disordered" evidence="1">
    <location>
        <begin position="1"/>
        <end position="34"/>
    </location>
</feature>
<feature type="compositionally biased region" description="Polar residues" evidence="1">
    <location>
        <begin position="460"/>
        <end position="477"/>
    </location>
</feature>
<feature type="compositionally biased region" description="Low complexity" evidence="1">
    <location>
        <begin position="17"/>
        <end position="30"/>
    </location>
</feature>
<proteinExistence type="predicted"/>
<feature type="compositionally biased region" description="Polar residues" evidence="1">
    <location>
        <begin position="1"/>
        <end position="16"/>
    </location>
</feature>
<keyword evidence="3" id="KW-1185">Reference proteome</keyword>
<feature type="region of interest" description="Disordered" evidence="1">
    <location>
        <begin position="460"/>
        <end position="479"/>
    </location>
</feature>
<evidence type="ECO:0000313" key="3">
    <source>
        <dbReference type="Proteomes" id="UP001054902"/>
    </source>
</evidence>
<reference evidence="2 3" key="1">
    <citation type="journal article" date="2021" name="Sci. Rep.">
        <title>The genome of the diatom Chaetoceros tenuissimus carries an ancient integrated fragment of an extant virus.</title>
        <authorList>
            <person name="Hongo Y."/>
            <person name="Kimura K."/>
            <person name="Takaki Y."/>
            <person name="Yoshida Y."/>
            <person name="Baba S."/>
            <person name="Kobayashi G."/>
            <person name="Nagasaki K."/>
            <person name="Hano T."/>
            <person name="Tomaru Y."/>
        </authorList>
    </citation>
    <scope>NUCLEOTIDE SEQUENCE [LARGE SCALE GENOMIC DNA]</scope>
    <source>
        <strain evidence="2 3">NIES-3715</strain>
    </source>
</reference>
<dbReference type="AlphaFoldDB" id="A0AAD3CZV8"/>
<comment type="caution">
    <text evidence="2">The sequence shown here is derived from an EMBL/GenBank/DDBJ whole genome shotgun (WGS) entry which is preliminary data.</text>
</comment>
<accession>A0AAD3CZV8</accession>
<dbReference type="EMBL" id="BLLK01000047">
    <property type="protein sequence ID" value="GFH54075.1"/>
    <property type="molecule type" value="Genomic_DNA"/>
</dbReference>